<accession>Q2PYD5</accession>
<dbReference type="EMBL" id="DQ295239">
    <property type="protein sequence ID" value="ABC25291.1"/>
    <property type="molecule type" value="Genomic_DNA"/>
</dbReference>
<reference evidence="1" key="1">
    <citation type="journal article" date="2006" name="Appl. Environ. Microbiol.">
        <title>Comparative genomics of DNA fragments from six Antarctic marine planktonic bacteria.</title>
        <authorList>
            <person name="Grzymski J.J."/>
            <person name="Carter B.J."/>
            <person name="DeLong E.F."/>
            <person name="Feldman R.A."/>
            <person name="Ghadiri A."/>
            <person name="Murray A.E."/>
        </authorList>
    </citation>
    <scope>NUCLEOTIDE SEQUENCE</scope>
</reference>
<dbReference type="AlphaFoldDB" id="Q2PYD5"/>
<organism evidence="1">
    <name type="scientific">uncultured marine bacterium Ant24C4</name>
    <dbReference type="NCBI Taxonomy" id="360425"/>
    <lineage>
        <taxon>Bacteria</taxon>
        <taxon>environmental samples</taxon>
    </lineage>
</organism>
<proteinExistence type="predicted"/>
<evidence type="ECO:0000313" key="1">
    <source>
        <dbReference type="EMBL" id="ABC25291.1"/>
    </source>
</evidence>
<name>Q2PYD5_9BACT</name>
<sequence length="39" mass="4207">MGCVLFSALENGSTKRLAARPYPKGAKIYRAQPLALADQ</sequence>
<protein>
    <submittedName>
        <fullName evidence="1">Uncharacterized protein</fullName>
    </submittedName>
</protein>